<dbReference type="Proteomes" id="UP001056756">
    <property type="component" value="Chromosome"/>
</dbReference>
<accession>A0A9J6ZEP3</accession>
<evidence type="ECO:0000313" key="2">
    <source>
        <dbReference type="Proteomes" id="UP001056756"/>
    </source>
</evidence>
<dbReference type="EMBL" id="CP097899">
    <property type="protein sequence ID" value="URN94541.1"/>
    <property type="molecule type" value="Genomic_DNA"/>
</dbReference>
<reference evidence="1" key="1">
    <citation type="submission" date="2022-05" db="EMBL/GenBank/DDBJ databases">
        <title>Novel bacterial taxa in a minimal lignocellulolytic consortium and its capacity to transform plastics disclosed by genome-resolved metagenomics.</title>
        <authorList>
            <person name="Rodriguez C.A.D."/>
            <person name="Diaz-Garcia L."/>
            <person name="Herrera K."/>
            <person name="Tarazona N.A."/>
            <person name="Sproer C."/>
            <person name="Overmann J."/>
            <person name="Jimenez D.J."/>
        </authorList>
    </citation>
    <scope>NUCLEOTIDE SEQUENCE</scope>
    <source>
        <strain evidence="1">MAG5</strain>
    </source>
</reference>
<protein>
    <recommendedName>
        <fullName evidence="3">Lipoprotein</fullName>
    </recommendedName>
</protein>
<proteinExistence type="predicted"/>
<dbReference type="PROSITE" id="PS51257">
    <property type="entry name" value="PROKAR_LIPOPROTEIN"/>
    <property type="match status" value="1"/>
</dbReference>
<gene>
    <name evidence="1" type="ORF">NAG76_22440</name>
</gene>
<evidence type="ECO:0000313" key="1">
    <source>
        <dbReference type="EMBL" id="URN94541.1"/>
    </source>
</evidence>
<evidence type="ECO:0008006" key="3">
    <source>
        <dbReference type="Google" id="ProtNLM"/>
    </source>
</evidence>
<sequence length="178" mass="20184">MKKLVLAIIVIVFLAGCSLGNTKEKEIEFSTACISNNKKETVCYGDNRVKAEEVFGKGEKGEHGEFNYKNGVKIGYRDDLVARIRLDKDSEGKYSITPDIKVGVLQGKVNEVFGDVFISTSEQVDSYYYDTIKKEFITEDEEVPENWLDYMGYFFIYDENGYVSEIAITDVQLSMLGK</sequence>
<name>A0A9J6ZEP3_9BACL</name>
<organism evidence="1 2">
    <name type="scientific">Candidatus Pristimantibacillus lignocellulolyticus</name>
    <dbReference type="NCBI Taxonomy" id="2994561"/>
    <lineage>
        <taxon>Bacteria</taxon>
        <taxon>Bacillati</taxon>
        <taxon>Bacillota</taxon>
        <taxon>Bacilli</taxon>
        <taxon>Bacillales</taxon>
        <taxon>Paenibacillaceae</taxon>
        <taxon>Candidatus Pristimantibacillus</taxon>
    </lineage>
</organism>
<dbReference type="AlphaFoldDB" id="A0A9J6ZEP3"/>
<dbReference type="KEGG" id="plig:NAG76_22440"/>